<evidence type="ECO:0000313" key="4">
    <source>
        <dbReference type="Proteomes" id="UP000199377"/>
    </source>
</evidence>
<dbReference type="InterPro" id="IPR050237">
    <property type="entry name" value="ATP-dep_AMP-bd_enzyme"/>
</dbReference>
<gene>
    <name evidence="3" type="ORF">SAMN05216258_101228</name>
</gene>
<dbReference type="Gene3D" id="3.40.50.12780">
    <property type="entry name" value="N-terminal domain of ligase-like"/>
    <property type="match status" value="1"/>
</dbReference>
<dbReference type="InterPro" id="IPR025110">
    <property type="entry name" value="AMP-bd_C"/>
</dbReference>
<evidence type="ECO:0000259" key="1">
    <source>
        <dbReference type="Pfam" id="PF00501"/>
    </source>
</evidence>
<accession>A0A1I3BNW0</accession>
<evidence type="ECO:0000259" key="2">
    <source>
        <dbReference type="Pfam" id="PF13193"/>
    </source>
</evidence>
<dbReference type="RefSeq" id="WP_092856993.1">
    <property type="nucleotide sequence ID" value="NZ_FOQH01000001.1"/>
</dbReference>
<evidence type="ECO:0000313" key="3">
    <source>
        <dbReference type="EMBL" id="SFH63933.1"/>
    </source>
</evidence>
<keyword evidence="4" id="KW-1185">Reference proteome</keyword>
<dbReference type="InterPro" id="IPR020845">
    <property type="entry name" value="AMP-binding_CS"/>
</dbReference>
<dbReference type="InterPro" id="IPR042099">
    <property type="entry name" value="ANL_N_sf"/>
</dbReference>
<dbReference type="OrthoDB" id="9803968at2"/>
<dbReference type="PANTHER" id="PTHR43767:SF1">
    <property type="entry name" value="NONRIBOSOMAL PEPTIDE SYNTHASE PES1 (EUROFUNG)-RELATED"/>
    <property type="match status" value="1"/>
</dbReference>
<dbReference type="Gene3D" id="3.30.300.30">
    <property type="match status" value="1"/>
</dbReference>
<dbReference type="PROSITE" id="PS00455">
    <property type="entry name" value="AMP_BINDING"/>
    <property type="match status" value="1"/>
</dbReference>
<dbReference type="GO" id="GO:0016878">
    <property type="term" value="F:acid-thiol ligase activity"/>
    <property type="evidence" value="ECO:0007669"/>
    <property type="project" value="UniProtKB-ARBA"/>
</dbReference>
<dbReference type="Pfam" id="PF00501">
    <property type="entry name" value="AMP-binding"/>
    <property type="match status" value="1"/>
</dbReference>
<name>A0A1I3BNW0_9RHOB</name>
<dbReference type="InterPro" id="IPR000873">
    <property type="entry name" value="AMP-dep_synth/lig_dom"/>
</dbReference>
<organism evidence="3 4">
    <name type="scientific">Albimonas pacifica</name>
    <dbReference type="NCBI Taxonomy" id="1114924"/>
    <lineage>
        <taxon>Bacteria</taxon>
        <taxon>Pseudomonadati</taxon>
        <taxon>Pseudomonadota</taxon>
        <taxon>Alphaproteobacteria</taxon>
        <taxon>Rhodobacterales</taxon>
        <taxon>Paracoccaceae</taxon>
        <taxon>Albimonas</taxon>
    </lineage>
</organism>
<protein>
    <submittedName>
        <fullName evidence="3">Fatty-acyl-CoA synthase</fullName>
    </submittedName>
</protein>
<dbReference type="STRING" id="1114924.SAMN05216258_101228"/>
<dbReference type="EMBL" id="FOQH01000001">
    <property type="protein sequence ID" value="SFH63933.1"/>
    <property type="molecule type" value="Genomic_DNA"/>
</dbReference>
<reference evidence="3 4" key="1">
    <citation type="submission" date="2016-10" db="EMBL/GenBank/DDBJ databases">
        <authorList>
            <person name="de Groot N.N."/>
        </authorList>
    </citation>
    <scope>NUCLEOTIDE SEQUENCE [LARGE SCALE GENOMIC DNA]</scope>
    <source>
        <strain evidence="3 4">CGMCC 1.11030</strain>
    </source>
</reference>
<dbReference type="SUPFAM" id="SSF56801">
    <property type="entry name" value="Acetyl-CoA synthetase-like"/>
    <property type="match status" value="1"/>
</dbReference>
<dbReference type="PANTHER" id="PTHR43767">
    <property type="entry name" value="LONG-CHAIN-FATTY-ACID--COA LIGASE"/>
    <property type="match status" value="1"/>
</dbReference>
<feature type="domain" description="AMP-dependent synthetase/ligase" evidence="1">
    <location>
        <begin position="8"/>
        <end position="371"/>
    </location>
</feature>
<feature type="domain" description="AMP-binding enzyme C-terminal" evidence="2">
    <location>
        <begin position="421"/>
        <end position="497"/>
    </location>
</feature>
<proteinExistence type="predicted"/>
<dbReference type="Proteomes" id="UP000199377">
    <property type="component" value="Unassembled WGS sequence"/>
</dbReference>
<dbReference type="Pfam" id="PF13193">
    <property type="entry name" value="AMP-binding_C"/>
    <property type="match status" value="1"/>
</dbReference>
<dbReference type="AlphaFoldDB" id="A0A1I3BNW0"/>
<sequence>MNIGYHLTQAAARWPSKTAIVFEGRRWTYAQFNRLANKAANAFQAAGIGPGDKVAFLTWNLPEQVAGFYGLLKLGGVAVPVNYRLAANELKFIIENSGAKIVVFDDELAERVAILAPELAARGLGFVHIGDRTPDFATPFDAFVAPAAEREPRLGASWDDPAFIMYTSGTTGLPKGVIRSHRADIIGAMSMALEAGFRHSDTCIHNKPLFHIAQLQLQVIPFVMLGGTAVMTRGFDVDETLSLVGSERITCLHGVPTQMVMMMQQDLSRYDLSSLRCGFYGGQTLNDATTRACMELFPETFFNLYGMTEALTVVGIDYRVHPHRLGSVGHTVAGVDMRLVKADAASPDDRSAEGEIGQVIVKTPAVMDGYLGLPEKSAAVLREGWYFTGDAGSLDGDGFLTVHGRIDHTIKSGGENIHPSEIENILFDHPAIKDAAVVGLPSTKWGDMVCAAIVRKDPGLSAEALDSYCRASPDLADFKRPRRYFFLDEIPSNSTGKVERNVLRQRLIDGLEAPLD</sequence>
<dbReference type="InterPro" id="IPR045851">
    <property type="entry name" value="AMP-bd_C_sf"/>
</dbReference>